<dbReference type="OrthoDB" id="10645209at2759"/>
<dbReference type="Proteomes" id="UP000192639">
    <property type="component" value="Unassembled WGS sequence"/>
</dbReference>
<evidence type="ECO:0000313" key="2">
    <source>
        <dbReference type="EMBL" id="ORD94345.1"/>
    </source>
</evidence>
<evidence type="ECO:0000313" key="3">
    <source>
        <dbReference type="Proteomes" id="UP000192639"/>
    </source>
</evidence>
<accession>A0A1Y1S7D2</accession>
<sequence>MRRIQLLLEENRKLREIIERNELVEFRSKLYTNQLIETDLNDYTYPDLIKLIEKYSNRINELECNEVNEKVYQHKIVEQANDILEMKNRMEEKELEMKEKEEMIEKQIGEMRQMRERGEKEKYEMSRAEKEKMDEMVEMRLRLEEMGEKCRRQEEELNRVKEEENKQNSTLELDSTQTAIQTKQVQLSDIKEEYDELYEKYTKLKDEFDRIKGEEEREMKVRLNEAETGYNELIKQHQRSQDASREAIEEVERGIRLVLEVKEEVKLWEELYRKVVGEKEILVKELSRKNDMIEKYKIIKEKYVELRNKKE</sequence>
<dbReference type="EMBL" id="LWDP01000024">
    <property type="protein sequence ID" value="ORD94345.1"/>
    <property type="molecule type" value="Genomic_DNA"/>
</dbReference>
<dbReference type="VEuPathDB" id="MicrosporidiaDB:ECANGB1_878"/>
<keyword evidence="1" id="KW-0175">Coiled coil</keyword>
<gene>
    <name evidence="2" type="ORF">ECANGB1_878</name>
</gene>
<feature type="coiled-coil region" evidence="1">
    <location>
        <begin position="45"/>
        <end position="214"/>
    </location>
</feature>
<evidence type="ECO:0000256" key="1">
    <source>
        <dbReference type="SAM" id="Coils"/>
    </source>
</evidence>
<organism evidence="2 3">
    <name type="scientific">Enterospora canceri</name>
    <dbReference type="NCBI Taxonomy" id="1081671"/>
    <lineage>
        <taxon>Eukaryota</taxon>
        <taxon>Fungi</taxon>
        <taxon>Fungi incertae sedis</taxon>
        <taxon>Microsporidia</taxon>
        <taxon>Enterocytozoonidae</taxon>
        <taxon>Enterospora</taxon>
    </lineage>
</organism>
<keyword evidence="3" id="KW-1185">Reference proteome</keyword>
<protein>
    <submittedName>
        <fullName evidence="2">Uncharacterized protein</fullName>
    </submittedName>
</protein>
<reference evidence="2 3" key="1">
    <citation type="journal article" date="2017" name="Environ. Microbiol.">
        <title>Decay of the glycolytic pathway and adaptation to intranuclear parasitism within Enterocytozoonidae microsporidia.</title>
        <authorList>
            <person name="Wiredu Boakye D."/>
            <person name="Jaroenlak P."/>
            <person name="Prachumwat A."/>
            <person name="Williams T.A."/>
            <person name="Bateman K.S."/>
            <person name="Itsathitphaisarn O."/>
            <person name="Sritunyalucksana K."/>
            <person name="Paszkiewicz K.H."/>
            <person name="Moore K.A."/>
            <person name="Stentiford G.D."/>
            <person name="Williams B.A."/>
        </authorList>
    </citation>
    <scope>NUCLEOTIDE SEQUENCE [LARGE SCALE GENOMIC DNA]</scope>
    <source>
        <strain evidence="2 3">GB1</strain>
    </source>
</reference>
<comment type="caution">
    <text evidence="2">The sequence shown here is derived from an EMBL/GenBank/DDBJ whole genome shotgun (WGS) entry which is preliminary data.</text>
</comment>
<dbReference type="AlphaFoldDB" id="A0A1Y1S7D2"/>
<proteinExistence type="predicted"/>
<name>A0A1Y1S7D2_9MICR</name>